<dbReference type="Proteomes" id="UP001216189">
    <property type="component" value="Unassembled WGS sequence"/>
</dbReference>
<keyword evidence="8" id="KW-1185">Reference proteome</keyword>
<comment type="function">
    <text evidence="5">Part of the MsrPQ system that repairs oxidized periplasmic proteins containing methionine sulfoxide residues (Met-O), using respiratory chain electrons. Thus protects these proteins from oxidative-stress damage caused by reactive species of oxygen and chlorine generated by the host defense mechanisms. MsrPQ is essential for the maintenance of envelope integrity under bleach stress, rescuing a wide series of structurally unrelated periplasmic proteins from methionine oxidation. The catalytic subunit MsrP is non-stereospecific, being able to reduce both (R-) and (S-) diastereoisomers of methionine sulfoxide.</text>
</comment>
<dbReference type="Gene3D" id="3.90.420.10">
    <property type="entry name" value="Oxidoreductase, molybdopterin-binding domain"/>
    <property type="match status" value="1"/>
</dbReference>
<evidence type="ECO:0000256" key="5">
    <source>
        <dbReference type="HAMAP-Rule" id="MF_01206"/>
    </source>
</evidence>
<dbReference type="InterPro" id="IPR000572">
    <property type="entry name" value="OxRdtase_Mopterin-bd_dom"/>
</dbReference>
<keyword evidence="3 5" id="KW-0732">Signal</keyword>
<dbReference type="PANTHER" id="PTHR43032:SF3">
    <property type="entry name" value="PROTEIN-METHIONINE-SULFOXIDE REDUCTASE CATALYTIC SUBUNIT MSRP"/>
    <property type="match status" value="1"/>
</dbReference>
<comment type="similarity">
    <text evidence="5">Belongs to the MsrP family.</text>
</comment>
<dbReference type="HAMAP" id="MF_01206">
    <property type="entry name" value="MsrP"/>
    <property type="match status" value="1"/>
</dbReference>
<comment type="cofactor">
    <cofactor evidence="5">
        <name>Mo-molybdopterin</name>
        <dbReference type="ChEBI" id="CHEBI:71302"/>
    </cofactor>
    <text evidence="5">Binds 1 Mo-molybdopterin (Mo-MPT) cofactor per subunit.</text>
</comment>
<keyword evidence="4 5" id="KW-0560">Oxidoreductase</keyword>
<dbReference type="EMBL" id="JARBFT010000017">
    <property type="protein sequence ID" value="MDE1515911.1"/>
    <property type="molecule type" value="Genomic_DNA"/>
</dbReference>
<dbReference type="GO" id="GO:0016491">
    <property type="term" value="F:oxidoreductase activity"/>
    <property type="evidence" value="ECO:0007669"/>
    <property type="project" value="UniProtKB-KW"/>
</dbReference>
<feature type="binding site" evidence="5">
    <location>
        <begin position="249"/>
        <end position="251"/>
    </location>
    <ligand>
        <name>Mo-molybdopterin</name>
        <dbReference type="ChEBI" id="CHEBI:71302"/>
    </ligand>
</feature>
<sequence>MWIKKNYRWTLSDNQVTPESVYQERREILKKLGIAVVGMPIAANTQAGILDFFSANEKPVLDNRTNLFAAKPAQYQADLALTPESKVMTYNNFYEFGTGKSDPAKNSSRFIADPWKVEIDGLVNNPLTLDYEDIFKKFALEERIYRLRCVEAWSMNIPWIGFPLADIIKMVDPKSSAKYVAFETLYDPKQFPAQGAFSNIEYPYVEGLRLDEAINPLTLISVGLYGKTLAPQNGAPLRLVVPWKYGFKSIKSIVRIRFVDREPPTTWNRLAPNEYGFYANVNPKVDHPRWSQASERFIGEGNVLSSRRQPTLLFNGYEQEVAHLYNNMDLRKFY</sequence>
<feature type="binding site" evidence="5">
    <location>
        <position position="184"/>
    </location>
    <ligand>
        <name>Mo-molybdopterin</name>
        <dbReference type="ChEBI" id="CHEBI:71302"/>
    </ligand>
</feature>
<evidence type="ECO:0000256" key="1">
    <source>
        <dbReference type="ARBA" id="ARBA00022505"/>
    </source>
</evidence>
<dbReference type="EC" id="1.8.5.-" evidence="5"/>
<accession>A0ABT5V3E2</accession>
<feature type="binding site" evidence="5">
    <location>
        <position position="149"/>
    </location>
    <ligand>
        <name>Mo-molybdopterin</name>
        <dbReference type="ChEBI" id="CHEBI:71302"/>
    </ligand>
    <ligandPart>
        <name>Mo</name>
        <dbReference type="ChEBI" id="CHEBI:28685"/>
    </ligandPart>
</feature>
<keyword evidence="1 5" id="KW-0500">Molybdenum</keyword>
<dbReference type="RefSeq" id="WP_274723583.1">
    <property type="nucleotide sequence ID" value="NZ_JARBFT010000017.1"/>
</dbReference>
<feature type="binding site" evidence="5">
    <location>
        <begin position="94"/>
        <end position="95"/>
    </location>
    <ligand>
        <name>Mo-molybdopterin</name>
        <dbReference type="ChEBI" id="CHEBI:71302"/>
    </ligand>
</feature>
<comment type="subunit">
    <text evidence="5">Heterodimer of a catalytic subunit (MsrP) and a heme-binding subunit (MsrQ).</text>
</comment>
<proteinExistence type="inferred from homology"/>
<dbReference type="Pfam" id="PF00174">
    <property type="entry name" value="Oxidored_molyb"/>
    <property type="match status" value="1"/>
</dbReference>
<comment type="caution">
    <text evidence="7">The sequence shown here is derived from an EMBL/GenBank/DDBJ whole genome shotgun (WGS) entry which is preliminary data.</text>
</comment>
<name>A0ABT5V3E2_9VIBR</name>
<evidence type="ECO:0000313" key="7">
    <source>
        <dbReference type="EMBL" id="MDE1515911.1"/>
    </source>
</evidence>
<feature type="binding site" evidence="5">
    <location>
        <position position="91"/>
    </location>
    <ligand>
        <name>Mo-molybdopterin</name>
        <dbReference type="ChEBI" id="CHEBI:71302"/>
    </ligand>
</feature>
<dbReference type="NCBIfam" id="NF003767">
    <property type="entry name" value="PRK05363.1"/>
    <property type="match status" value="1"/>
</dbReference>
<evidence type="ECO:0000256" key="4">
    <source>
        <dbReference type="ARBA" id="ARBA00023002"/>
    </source>
</evidence>
<comment type="catalytic activity">
    <reaction evidence="5">
        <text>L-methionyl-[protein] + a quinone + H2O = L-methionyl-(S)-S-oxide-[protein] + a quinol</text>
        <dbReference type="Rhea" id="RHEA:51292"/>
        <dbReference type="Rhea" id="RHEA-COMP:12313"/>
        <dbReference type="Rhea" id="RHEA-COMP:12315"/>
        <dbReference type="ChEBI" id="CHEBI:15377"/>
        <dbReference type="ChEBI" id="CHEBI:16044"/>
        <dbReference type="ChEBI" id="CHEBI:24646"/>
        <dbReference type="ChEBI" id="CHEBI:44120"/>
        <dbReference type="ChEBI" id="CHEBI:132124"/>
    </reaction>
</comment>
<protein>
    <recommendedName>
        <fullName evidence="5">Protein-methionine-sulfoxide reductase catalytic subunit MsrP</fullName>
        <ecNumber evidence="5">1.8.5.-</ecNumber>
    </recommendedName>
</protein>
<feature type="binding site" evidence="5">
    <location>
        <position position="233"/>
    </location>
    <ligand>
        <name>Mo-molybdopterin</name>
        <dbReference type="ChEBI" id="CHEBI:71302"/>
    </ligand>
</feature>
<dbReference type="InterPro" id="IPR022867">
    <property type="entry name" value="MsrP"/>
</dbReference>
<feature type="binding site" evidence="5">
    <location>
        <position position="238"/>
    </location>
    <ligand>
        <name>Mo-molybdopterin</name>
        <dbReference type="ChEBI" id="CHEBI:71302"/>
    </ligand>
</feature>
<keyword evidence="2 5" id="KW-0479">Metal-binding</keyword>
<evidence type="ECO:0000313" key="8">
    <source>
        <dbReference type="Proteomes" id="UP001216189"/>
    </source>
</evidence>
<evidence type="ECO:0000256" key="2">
    <source>
        <dbReference type="ARBA" id="ARBA00022723"/>
    </source>
</evidence>
<gene>
    <name evidence="5 7" type="primary">msrP</name>
    <name evidence="7" type="ORF">PUN32_12885</name>
</gene>
<feature type="domain" description="Oxidoreductase molybdopterin-binding" evidence="6">
    <location>
        <begin position="112"/>
        <end position="267"/>
    </location>
</feature>
<reference evidence="7 8" key="1">
    <citation type="submission" date="2023-02" db="EMBL/GenBank/DDBJ databases">
        <title>Vibrio intestini sp. nov., a close relative of Vibrio cholerae isolated from the intestine of Healthy Culter dabryi.</title>
        <authorList>
            <person name="Wu N."/>
        </authorList>
    </citation>
    <scope>NUCLEOTIDE SEQUENCE [LARGE SCALE GENOMIC DNA]</scope>
    <source>
        <strain evidence="7 8">DSL-7</strain>
    </source>
</reference>
<evidence type="ECO:0000256" key="3">
    <source>
        <dbReference type="ARBA" id="ARBA00022729"/>
    </source>
</evidence>
<evidence type="ECO:0000259" key="6">
    <source>
        <dbReference type="Pfam" id="PF00174"/>
    </source>
</evidence>
<organism evidence="7 8">
    <name type="scientific">Vibrio chanodichtyis</name>
    <dbReference type="NCBI Taxonomy" id="3027932"/>
    <lineage>
        <taxon>Bacteria</taxon>
        <taxon>Pseudomonadati</taxon>
        <taxon>Pseudomonadota</taxon>
        <taxon>Gammaproteobacteria</taxon>
        <taxon>Vibrionales</taxon>
        <taxon>Vibrionaceae</taxon>
        <taxon>Vibrio</taxon>
    </lineage>
</organism>
<dbReference type="PANTHER" id="PTHR43032">
    <property type="entry name" value="PROTEIN-METHIONINE-SULFOXIDE REDUCTASE"/>
    <property type="match status" value="1"/>
</dbReference>
<comment type="catalytic activity">
    <reaction evidence="5">
        <text>L-methionyl-[protein] + a quinone + H2O = L-methionyl-(R)-S-oxide-[protein] + a quinol</text>
        <dbReference type="Rhea" id="RHEA:51296"/>
        <dbReference type="Rhea" id="RHEA-COMP:12313"/>
        <dbReference type="Rhea" id="RHEA-COMP:12314"/>
        <dbReference type="ChEBI" id="CHEBI:15377"/>
        <dbReference type="ChEBI" id="CHEBI:16044"/>
        <dbReference type="ChEBI" id="CHEBI:24646"/>
        <dbReference type="ChEBI" id="CHEBI:45764"/>
        <dbReference type="ChEBI" id="CHEBI:132124"/>
    </reaction>
</comment>
<dbReference type="InterPro" id="IPR036374">
    <property type="entry name" value="OxRdtase_Mopterin-bd_sf"/>
</dbReference>
<dbReference type="SUPFAM" id="SSF56524">
    <property type="entry name" value="Oxidoreductase molybdopterin-binding domain"/>
    <property type="match status" value="1"/>
</dbReference>